<proteinExistence type="predicted"/>
<evidence type="ECO:0000313" key="2">
    <source>
        <dbReference type="EMBL" id="KAJ4393603.1"/>
    </source>
</evidence>
<name>A0A9W8YY83_9PEZI</name>
<dbReference type="AlphaFoldDB" id="A0A9W8YY83"/>
<dbReference type="SUPFAM" id="SSF53335">
    <property type="entry name" value="S-adenosyl-L-methionine-dependent methyltransferases"/>
    <property type="match status" value="1"/>
</dbReference>
<feature type="domain" description="Methyltransferase" evidence="1">
    <location>
        <begin position="51"/>
        <end position="148"/>
    </location>
</feature>
<keyword evidence="3" id="KW-1185">Reference proteome</keyword>
<dbReference type="Pfam" id="PF13649">
    <property type="entry name" value="Methyltransf_25"/>
    <property type="match status" value="1"/>
</dbReference>
<dbReference type="PANTHER" id="PTHR44942:SF10">
    <property type="entry name" value="METHYLTRANSFERASE TYPE 11 DOMAIN-CONTAINING PROTEIN"/>
    <property type="match status" value="1"/>
</dbReference>
<gene>
    <name evidence="2" type="ORF">N0V93_002816</name>
</gene>
<organism evidence="2 3">
    <name type="scientific">Gnomoniopsis smithogilvyi</name>
    <dbReference type="NCBI Taxonomy" id="1191159"/>
    <lineage>
        <taxon>Eukaryota</taxon>
        <taxon>Fungi</taxon>
        <taxon>Dikarya</taxon>
        <taxon>Ascomycota</taxon>
        <taxon>Pezizomycotina</taxon>
        <taxon>Sordariomycetes</taxon>
        <taxon>Sordariomycetidae</taxon>
        <taxon>Diaporthales</taxon>
        <taxon>Gnomoniaceae</taxon>
        <taxon>Gnomoniopsis</taxon>
    </lineage>
</organism>
<dbReference type="EMBL" id="JAPEVB010000002">
    <property type="protein sequence ID" value="KAJ4393603.1"/>
    <property type="molecule type" value="Genomic_DNA"/>
</dbReference>
<dbReference type="Proteomes" id="UP001140453">
    <property type="component" value="Unassembled WGS sequence"/>
</dbReference>
<dbReference type="CDD" id="cd02440">
    <property type="entry name" value="AdoMet_MTases"/>
    <property type="match status" value="1"/>
</dbReference>
<comment type="caution">
    <text evidence="2">The sequence shown here is derived from an EMBL/GenBank/DDBJ whole genome shotgun (WGS) entry which is preliminary data.</text>
</comment>
<accession>A0A9W8YY83</accession>
<sequence length="317" mass="34781">MAASTREEKTFRAYTSSDAEKYARHRQQYSDALYQSIYSYHLSTGGKLDTVVDLGCGPGTATLKLAETFNTTIGLDPSEGMISAARALINEKGPNGPVVRFDVSTAENISSELTPDGSVDLITAATCAHWFNLDLFYPTAARILADNGTIALFISRSGLHPDTPNAAAIIAALSEIEAKELHQYYEPGNLLAQDLYAALPLPWTITPPEPAFPKHLFKRKTFGLEAEAAEGQVDGEEFYKGSHLHKDLDTLEMMLGTGSPMARWREANPEKAGTEQDVVKRIRRIIEKFLWEAGVEKGKELVRPGNPGVLLMLKKRA</sequence>
<protein>
    <recommendedName>
        <fullName evidence="1">Methyltransferase domain-containing protein</fullName>
    </recommendedName>
</protein>
<evidence type="ECO:0000313" key="3">
    <source>
        <dbReference type="Proteomes" id="UP001140453"/>
    </source>
</evidence>
<reference evidence="2" key="1">
    <citation type="submission" date="2022-10" db="EMBL/GenBank/DDBJ databases">
        <title>Tapping the CABI collections for fungal endophytes: first genome assemblies for Collariella, Neodidymelliopsis, Ascochyta clinopodiicola, Didymella pomorum, Didymosphaeria variabile, Neocosmospora piperis and Neocucurbitaria cava.</title>
        <authorList>
            <person name="Hill R."/>
        </authorList>
    </citation>
    <scope>NUCLEOTIDE SEQUENCE</scope>
    <source>
        <strain evidence="2">IMI 355082</strain>
    </source>
</reference>
<dbReference type="Gene3D" id="3.40.50.150">
    <property type="entry name" value="Vaccinia Virus protein VP39"/>
    <property type="match status" value="1"/>
</dbReference>
<evidence type="ECO:0000259" key="1">
    <source>
        <dbReference type="Pfam" id="PF13649"/>
    </source>
</evidence>
<dbReference type="InterPro" id="IPR051052">
    <property type="entry name" value="Diverse_substrate_MTase"/>
</dbReference>
<dbReference type="PANTHER" id="PTHR44942">
    <property type="entry name" value="METHYLTRANSF_11 DOMAIN-CONTAINING PROTEIN"/>
    <property type="match status" value="1"/>
</dbReference>
<dbReference type="InterPro" id="IPR041698">
    <property type="entry name" value="Methyltransf_25"/>
</dbReference>
<dbReference type="OrthoDB" id="10027013at2759"/>
<dbReference type="InterPro" id="IPR029063">
    <property type="entry name" value="SAM-dependent_MTases_sf"/>
</dbReference>